<evidence type="ECO:0000256" key="1">
    <source>
        <dbReference type="ARBA" id="ARBA00023015"/>
    </source>
</evidence>
<keyword evidence="7" id="KW-1185">Reference proteome</keyword>
<evidence type="ECO:0000259" key="4">
    <source>
        <dbReference type="PROSITE" id="PS50042"/>
    </source>
</evidence>
<dbReference type="AlphaFoldDB" id="A0A426V149"/>
<dbReference type="InterPro" id="IPR050397">
    <property type="entry name" value="Env_Response_Regulators"/>
</dbReference>
<dbReference type="CDD" id="cd00038">
    <property type="entry name" value="CAP_ED"/>
    <property type="match status" value="1"/>
</dbReference>
<dbReference type="InterPro" id="IPR036390">
    <property type="entry name" value="WH_DNA-bd_sf"/>
</dbReference>
<keyword evidence="2" id="KW-0238">DNA-binding</keyword>
<proteinExistence type="predicted"/>
<feature type="domain" description="HTH crp-type" evidence="5">
    <location>
        <begin position="138"/>
        <end position="211"/>
    </location>
</feature>
<reference evidence="6 7" key="1">
    <citation type="submission" date="2018-12" db="EMBL/GenBank/DDBJ databases">
        <title>Glycomyces sp. YIM 121974 draft genome.</title>
        <authorList>
            <person name="Li Q."/>
        </authorList>
    </citation>
    <scope>NUCLEOTIDE SEQUENCE [LARGE SCALE GENOMIC DNA]</scope>
    <source>
        <strain evidence="6 7">YIM 121974</strain>
    </source>
</reference>
<evidence type="ECO:0000313" key="7">
    <source>
        <dbReference type="Proteomes" id="UP000277256"/>
    </source>
</evidence>
<dbReference type="PANTHER" id="PTHR24567:SF74">
    <property type="entry name" value="HTH-TYPE TRANSCRIPTIONAL REGULATOR ARCR"/>
    <property type="match status" value="1"/>
</dbReference>
<dbReference type="InterPro" id="IPR000595">
    <property type="entry name" value="cNMP-bd_dom"/>
</dbReference>
<evidence type="ECO:0000313" key="6">
    <source>
        <dbReference type="EMBL" id="RRS00611.1"/>
    </source>
</evidence>
<dbReference type="Pfam" id="PF13545">
    <property type="entry name" value="HTH_Crp_2"/>
    <property type="match status" value="1"/>
</dbReference>
<dbReference type="InterPro" id="IPR014710">
    <property type="entry name" value="RmlC-like_jellyroll"/>
</dbReference>
<dbReference type="PANTHER" id="PTHR24567">
    <property type="entry name" value="CRP FAMILY TRANSCRIPTIONAL REGULATORY PROTEIN"/>
    <property type="match status" value="1"/>
</dbReference>
<keyword evidence="1" id="KW-0805">Transcription regulation</keyword>
<organism evidence="6 7">
    <name type="scientific">Glycomyces terrestris</name>
    <dbReference type="NCBI Taxonomy" id="2493553"/>
    <lineage>
        <taxon>Bacteria</taxon>
        <taxon>Bacillati</taxon>
        <taxon>Actinomycetota</taxon>
        <taxon>Actinomycetes</taxon>
        <taxon>Glycomycetales</taxon>
        <taxon>Glycomycetaceae</taxon>
        <taxon>Glycomyces</taxon>
    </lineage>
</organism>
<dbReference type="Gene3D" id="2.60.120.10">
    <property type="entry name" value="Jelly Rolls"/>
    <property type="match status" value="1"/>
</dbReference>
<dbReference type="SMART" id="SM00100">
    <property type="entry name" value="cNMP"/>
    <property type="match status" value="1"/>
</dbReference>
<dbReference type="PROSITE" id="PS51063">
    <property type="entry name" value="HTH_CRP_2"/>
    <property type="match status" value="1"/>
</dbReference>
<dbReference type="InterPro" id="IPR012318">
    <property type="entry name" value="HTH_CRP"/>
</dbReference>
<evidence type="ECO:0000256" key="2">
    <source>
        <dbReference type="ARBA" id="ARBA00023125"/>
    </source>
</evidence>
<dbReference type="SMART" id="SM00419">
    <property type="entry name" value="HTH_CRP"/>
    <property type="match status" value="1"/>
</dbReference>
<dbReference type="SUPFAM" id="SSF51206">
    <property type="entry name" value="cAMP-binding domain-like"/>
    <property type="match status" value="1"/>
</dbReference>
<dbReference type="InterPro" id="IPR018490">
    <property type="entry name" value="cNMP-bd_dom_sf"/>
</dbReference>
<sequence>MKWSTDHAREPLLTEAEYDTLGSGVHRVSYPKGSLLVLNGDHSDFVLYLIDGYVKSVQRNPDCILGIHAPGRFIGELAALTSKPRSADMVALTDMTALFVPADTFLKLVANDARLAAAMMRQLGERVQELGVRVKSIINAEQQLARAILEIVRSGIGEEGDDGLRLTGFNQRDLASLSGISRESVSAILRPLKESGVVTIGRGRITVHDLEPIEAIAQRVDHALLTGHARDPR</sequence>
<dbReference type="Gene3D" id="1.10.10.10">
    <property type="entry name" value="Winged helix-like DNA-binding domain superfamily/Winged helix DNA-binding domain"/>
    <property type="match status" value="1"/>
</dbReference>
<dbReference type="GO" id="GO:0003700">
    <property type="term" value="F:DNA-binding transcription factor activity"/>
    <property type="evidence" value="ECO:0007669"/>
    <property type="project" value="TreeGrafter"/>
</dbReference>
<dbReference type="EMBL" id="RSEB01000002">
    <property type="protein sequence ID" value="RRS00611.1"/>
    <property type="molecule type" value="Genomic_DNA"/>
</dbReference>
<dbReference type="Pfam" id="PF00027">
    <property type="entry name" value="cNMP_binding"/>
    <property type="match status" value="1"/>
</dbReference>
<dbReference type="SUPFAM" id="SSF46785">
    <property type="entry name" value="Winged helix' DNA-binding domain"/>
    <property type="match status" value="1"/>
</dbReference>
<dbReference type="Proteomes" id="UP000277256">
    <property type="component" value="Unassembled WGS sequence"/>
</dbReference>
<evidence type="ECO:0000256" key="3">
    <source>
        <dbReference type="ARBA" id="ARBA00023163"/>
    </source>
</evidence>
<dbReference type="InterPro" id="IPR036388">
    <property type="entry name" value="WH-like_DNA-bd_sf"/>
</dbReference>
<gene>
    <name evidence="6" type="ORF">EIW28_08650</name>
</gene>
<name>A0A426V149_9ACTN</name>
<protein>
    <submittedName>
        <fullName evidence="6">Crp/Fnr family transcriptional regulator</fullName>
    </submittedName>
</protein>
<keyword evidence="3" id="KW-0804">Transcription</keyword>
<dbReference type="GO" id="GO:0003677">
    <property type="term" value="F:DNA binding"/>
    <property type="evidence" value="ECO:0007669"/>
    <property type="project" value="UniProtKB-KW"/>
</dbReference>
<accession>A0A426V149</accession>
<evidence type="ECO:0000259" key="5">
    <source>
        <dbReference type="PROSITE" id="PS51063"/>
    </source>
</evidence>
<comment type="caution">
    <text evidence="6">The sequence shown here is derived from an EMBL/GenBank/DDBJ whole genome shotgun (WGS) entry which is preliminary data.</text>
</comment>
<feature type="domain" description="Cyclic nucleotide-binding" evidence="4">
    <location>
        <begin position="13"/>
        <end position="126"/>
    </location>
</feature>
<dbReference type="PROSITE" id="PS50042">
    <property type="entry name" value="CNMP_BINDING_3"/>
    <property type="match status" value="1"/>
</dbReference>
<dbReference type="GO" id="GO:0005829">
    <property type="term" value="C:cytosol"/>
    <property type="evidence" value="ECO:0007669"/>
    <property type="project" value="TreeGrafter"/>
</dbReference>